<name>A0A1H2YCS9_9FLAO</name>
<dbReference type="AlphaFoldDB" id="A0A1H2YCS9"/>
<dbReference type="CDD" id="cd01427">
    <property type="entry name" value="HAD_like"/>
    <property type="match status" value="1"/>
</dbReference>
<dbReference type="GO" id="GO:0046872">
    <property type="term" value="F:metal ion binding"/>
    <property type="evidence" value="ECO:0007669"/>
    <property type="project" value="UniProtKB-KW"/>
</dbReference>
<protein>
    <submittedName>
        <fullName evidence="4">Phosphoserine phosphatase</fullName>
    </submittedName>
</protein>
<organism evidence="4 5">
    <name type="scientific">Flagellimonas zhangzhouensis</name>
    <dbReference type="NCBI Taxonomy" id="1073328"/>
    <lineage>
        <taxon>Bacteria</taxon>
        <taxon>Pseudomonadati</taxon>
        <taxon>Bacteroidota</taxon>
        <taxon>Flavobacteriia</taxon>
        <taxon>Flavobacteriales</taxon>
        <taxon>Flavobacteriaceae</taxon>
        <taxon>Flagellimonas</taxon>
    </lineage>
</organism>
<dbReference type="PANTHER" id="PTHR43344">
    <property type="entry name" value="PHOSPHOSERINE PHOSPHATASE"/>
    <property type="match status" value="1"/>
</dbReference>
<dbReference type="Proteomes" id="UP000199592">
    <property type="component" value="Unassembled WGS sequence"/>
</dbReference>
<dbReference type="PANTHER" id="PTHR43344:SF13">
    <property type="entry name" value="PHOSPHATASE RV3661-RELATED"/>
    <property type="match status" value="1"/>
</dbReference>
<proteinExistence type="predicted"/>
<evidence type="ECO:0000313" key="4">
    <source>
        <dbReference type="EMBL" id="SDX02628.1"/>
    </source>
</evidence>
<gene>
    <name evidence="4" type="ORF">SAMN04487892_3011</name>
</gene>
<evidence type="ECO:0000256" key="3">
    <source>
        <dbReference type="ARBA" id="ARBA00022842"/>
    </source>
</evidence>
<evidence type="ECO:0000256" key="1">
    <source>
        <dbReference type="ARBA" id="ARBA00022723"/>
    </source>
</evidence>
<dbReference type="EMBL" id="FNMY01000005">
    <property type="protein sequence ID" value="SDX02628.1"/>
    <property type="molecule type" value="Genomic_DNA"/>
</dbReference>
<keyword evidence="3" id="KW-0460">Magnesium</keyword>
<dbReference type="STRING" id="1073328.SAMN05216294_3010"/>
<reference evidence="5" key="1">
    <citation type="submission" date="2016-10" db="EMBL/GenBank/DDBJ databases">
        <authorList>
            <person name="Varghese N."/>
            <person name="Submissions S."/>
        </authorList>
    </citation>
    <scope>NUCLEOTIDE SEQUENCE [LARGE SCALE GENOMIC DNA]</scope>
    <source>
        <strain evidence="5">DSM 25030</strain>
    </source>
</reference>
<dbReference type="PROSITE" id="PS51257">
    <property type="entry name" value="PROKAR_LIPOPROTEIN"/>
    <property type="match status" value="1"/>
</dbReference>
<keyword evidence="5" id="KW-1185">Reference proteome</keyword>
<dbReference type="InterPro" id="IPR050582">
    <property type="entry name" value="HAD-like_SerB"/>
</dbReference>
<dbReference type="SUPFAM" id="SSF56784">
    <property type="entry name" value="HAD-like"/>
    <property type="match status" value="1"/>
</dbReference>
<dbReference type="RefSeq" id="WP_175443783.1">
    <property type="nucleotide sequence ID" value="NZ_FNKI01000004.1"/>
</dbReference>
<dbReference type="GO" id="GO:0016787">
    <property type="term" value="F:hydrolase activity"/>
    <property type="evidence" value="ECO:0007669"/>
    <property type="project" value="UniProtKB-KW"/>
</dbReference>
<sequence length="331" mass="37851">MNLKITLSCLVLGVLMLSCKQSNTEKTVDPLPTFNKAKSKSEIIAFVSSVTDPSNPNFVEPKDRIVCFDNDGTLWAEQPLPSQIFFVFDKVKELAKTNPKYTTESPYKEVLANDIEGILKVDKAKTIAIIGEVDSLYHTDYDSTVNSWLKSAKHPILKRTYDKTVYQPMMELLDYLRENEFSIYIVSGGGTNFMRAWQPELYNIDKNYIVGSTFKTEAVHQEDSIAVLPTSEFDFYDDHMGKVISIQKEIGKKPIMVVGNSDGDLEMMEYSDTDNPHPTLMVYVLHSDGEREFLYSEKTPMGRLEKGWEVAQRKGWTIIDMKKDWKEVFVE</sequence>
<dbReference type="InterPro" id="IPR023214">
    <property type="entry name" value="HAD_sf"/>
</dbReference>
<dbReference type="Gene3D" id="3.40.50.1000">
    <property type="entry name" value="HAD superfamily/HAD-like"/>
    <property type="match status" value="1"/>
</dbReference>
<evidence type="ECO:0000313" key="5">
    <source>
        <dbReference type="Proteomes" id="UP000199592"/>
    </source>
</evidence>
<accession>A0A1H2YCS9</accession>
<keyword evidence="1" id="KW-0479">Metal-binding</keyword>
<dbReference type="InterPro" id="IPR036412">
    <property type="entry name" value="HAD-like_sf"/>
</dbReference>
<evidence type="ECO:0000256" key="2">
    <source>
        <dbReference type="ARBA" id="ARBA00022801"/>
    </source>
</evidence>
<keyword evidence="2" id="KW-0378">Hydrolase</keyword>